<sequence>ITEQTYSFVHLILLHDDISIYFQELRVVVQAGDEARLPCRYKIDRGTLLNSYYIYWQKHNSGKQDLVVISYKNGKEVESEKDDSYKNRSKLEEQNLTLSIASVTVNDSGIYKCIAISETRLKGETFTHLSVIGKC</sequence>
<dbReference type="OrthoDB" id="9904387at2759"/>
<comment type="subcellular location">
    <subcellularLocation>
        <location evidence="1">Membrane</location>
    </subcellularLocation>
</comment>
<organism evidence="5 6">
    <name type="scientific">Naja naja</name>
    <name type="common">Indian cobra</name>
    <dbReference type="NCBI Taxonomy" id="35670"/>
    <lineage>
        <taxon>Eukaryota</taxon>
        <taxon>Metazoa</taxon>
        <taxon>Chordata</taxon>
        <taxon>Craniata</taxon>
        <taxon>Vertebrata</taxon>
        <taxon>Euteleostomi</taxon>
        <taxon>Lepidosauria</taxon>
        <taxon>Squamata</taxon>
        <taxon>Bifurcata</taxon>
        <taxon>Unidentata</taxon>
        <taxon>Episquamata</taxon>
        <taxon>Toxicofera</taxon>
        <taxon>Serpentes</taxon>
        <taxon>Colubroidea</taxon>
        <taxon>Elapidae</taxon>
        <taxon>Elapinae</taxon>
        <taxon>Naja</taxon>
    </lineage>
</organism>
<dbReference type="InterPro" id="IPR013783">
    <property type="entry name" value="Ig-like_fold"/>
</dbReference>
<dbReference type="InterPro" id="IPR003599">
    <property type="entry name" value="Ig_sub"/>
</dbReference>
<proteinExistence type="predicted"/>
<evidence type="ECO:0000313" key="5">
    <source>
        <dbReference type="Ensembl" id="ENSNNAP00000004763.1"/>
    </source>
</evidence>
<dbReference type="AlphaFoldDB" id="A0A8C6VEX1"/>
<dbReference type="PANTHER" id="PTHR24100">
    <property type="entry name" value="BUTYROPHILIN"/>
    <property type="match status" value="1"/>
</dbReference>
<name>A0A8C6VEX1_NAJNA</name>
<dbReference type="SMART" id="SM00406">
    <property type="entry name" value="IGv"/>
    <property type="match status" value="1"/>
</dbReference>
<reference evidence="5" key="1">
    <citation type="submission" date="2025-08" db="UniProtKB">
        <authorList>
            <consortium name="Ensembl"/>
        </authorList>
    </citation>
    <scope>IDENTIFICATION</scope>
</reference>
<dbReference type="InterPro" id="IPR013106">
    <property type="entry name" value="Ig_V-set"/>
</dbReference>
<feature type="domain" description="Ig-like" evidence="4">
    <location>
        <begin position="16"/>
        <end position="127"/>
    </location>
</feature>
<dbReference type="GeneTree" id="ENSGT00960000189608"/>
<dbReference type="Proteomes" id="UP000694559">
    <property type="component" value="Unplaced"/>
</dbReference>
<keyword evidence="6" id="KW-1185">Reference proteome</keyword>
<dbReference type="Ensembl" id="ENSNNAT00000004980.1">
    <property type="protein sequence ID" value="ENSNNAP00000004763.1"/>
    <property type="gene ID" value="ENSNNAG00000003199.1"/>
</dbReference>
<dbReference type="PANTHER" id="PTHR24100:SF151">
    <property type="entry name" value="ICOS LIGAND"/>
    <property type="match status" value="1"/>
</dbReference>
<dbReference type="InterPro" id="IPR036179">
    <property type="entry name" value="Ig-like_dom_sf"/>
</dbReference>
<dbReference type="GO" id="GO:0001817">
    <property type="term" value="P:regulation of cytokine production"/>
    <property type="evidence" value="ECO:0007669"/>
    <property type="project" value="TreeGrafter"/>
</dbReference>
<evidence type="ECO:0000256" key="2">
    <source>
        <dbReference type="ARBA" id="ARBA00023136"/>
    </source>
</evidence>
<keyword evidence="2" id="KW-0472">Membrane</keyword>
<evidence type="ECO:0000259" key="4">
    <source>
        <dbReference type="PROSITE" id="PS50835"/>
    </source>
</evidence>
<dbReference type="InterPro" id="IPR050504">
    <property type="entry name" value="IgSF_BTN/MOG"/>
</dbReference>
<evidence type="ECO:0000256" key="3">
    <source>
        <dbReference type="ARBA" id="ARBA00023319"/>
    </source>
</evidence>
<reference evidence="5" key="2">
    <citation type="submission" date="2025-09" db="UniProtKB">
        <authorList>
            <consortium name="Ensembl"/>
        </authorList>
    </citation>
    <scope>IDENTIFICATION</scope>
</reference>
<dbReference type="Gene3D" id="2.60.40.10">
    <property type="entry name" value="Immunoglobulins"/>
    <property type="match status" value="1"/>
</dbReference>
<dbReference type="GO" id="GO:0050852">
    <property type="term" value="P:T cell receptor signaling pathway"/>
    <property type="evidence" value="ECO:0007669"/>
    <property type="project" value="TreeGrafter"/>
</dbReference>
<keyword evidence="3" id="KW-0393">Immunoglobulin domain</keyword>
<accession>A0A8C6VEX1</accession>
<dbReference type="GO" id="GO:0005102">
    <property type="term" value="F:signaling receptor binding"/>
    <property type="evidence" value="ECO:0007669"/>
    <property type="project" value="TreeGrafter"/>
</dbReference>
<dbReference type="SUPFAM" id="SSF48726">
    <property type="entry name" value="Immunoglobulin"/>
    <property type="match status" value="1"/>
</dbReference>
<dbReference type="SMART" id="SM00409">
    <property type="entry name" value="IG"/>
    <property type="match status" value="1"/>
</dbReference>
<dbReference type="Pfam" id="PF07686">
    <property type="entry name" value="V-set"/>
    <property type="match status" value="1"/>
</dbReference>
<dbReference type="GO" id="GO:0009897">
    <property type="term" value="C:external side of plasma membrane"/>
    <property type="evidence" value="ECO:0007669"/>
    <property type="project" value="TreeGrafter"/>
</dbReference>
<evidence type="ECO:0000313" key="6">
    <source>
        <dbReference type="Proteomes" id="UP000694559"/>
    </source>
</evidence>
<evidence type="ECO:0000256" key="1">
    <source>
        <dbReference type="ARBA" id="ARBA00004370"/>
    </source>
</evidence>
<dbReference type="InterPro" id="IPR007110">
    <property type="entry name" value="Ig-like_dom"/>
</dbReference>
<protein>
    <recommendedName>
        <fullName evidence="4">Ig-like domain-containing protein</fullName>
    </recommendedName>
</protein>
<dbReference type="PROSITE" id="PS50835">
    <property type="entry name" value="IG_LIKE"/>
    <property type="match status" value="1"/>
</dbReference>